<dbReference type="Proteomes" id="UP001501083">
    <property type="component" value="Unassembled WGS sequence"/>
</dbReference>
<sequence>MQARVQCNRDPHLLAFLLVLASAMTGCQKATPDAAAPPVTPPASTPAADDARAIAKEAYIYGFPMVDSYRIQYSYFVDAKNPEYKGVWNEIHNTARVYTPQDKAIQTPNSDTPYSQLGADLRAEPLVLSVPAVEKGRYYSAQFIDMYTHNFAYVGSRATGNEAANFLLAGPDWKGEKPQGIKDVIRSETQLVFVLFRTQLFNAADIVNVKKIQAGYKVQPLSKFLGTPAPPAAPPIDFIAPLTPEQQKTSPEFFRVLNFLLQFCPTDPSETELMARFAKIGVGAGKPFDVASLPPDQRKAIEDGMADAWKAFAEHKATAIDTGKESSADAFGTRQYLQNNYLRRMTGAVLGIYGNSKEEAVYPVYFTDSTGAKLDGTTGRYTLRFAPGQLPPANAFWSVTMYELPASLLSANALNRYLINSPMLPNLKKDPDGGITLYLQHESPGKDKEANWLPAPKGPFFAAMRIYWPKPEAIDGQWKAPPLQRADAAAP</sequence>
<proteinExistence type="predicted"/>
<dbReference type="EMBL" id="BAABKY010000002">
    <property type="protein sequence ID" value="GAA5077230.1"/>
    <property type="molecule type" value="Genomic_DNA"/>
</dbReference>
<dbReference type="RefSeq" id="WP_199244475.1">
    <property type="nucleotide sequence ID" value="NZ_BAABKY010000002.1"/>
</dbReference>
<name>A0ABP9LF61_9GAMM</name>
<dbReference type="InterPro" id="IPR037050">
    <property type="entry name" value="DUF1254_sf"/>
</dbReference>
<accession>A0ABP9LF61</accession>
<evidence type="ECO:0000259" key="2">
    <source>
        <dbReference type="Pfam" id="PF06742"/>
    </source>
</evidence>
<comment type="caution">
    <text evidence="4">The sequence shown here is derived from an EMBL/GenBank/DDBJ whole genome shotgun (WGS) entry which is preliminary data.</text>
</comment>
<evidence type="ECO:0000259" key="3">
    <source>
        <dbReference type="Pfam" id="PF06863"/>
    </source>
</evidence>
<evidence type="ECO:0000313" key="5">
    <source>
        <dbReference type="Proteomes" id="UP001501083"/>
    </source>
</evidence>
<keyword evidence="5" id="KW-1185">Reference proteome</keyword>
<dbReference type="Pfam" id="PF06863">
    <property type="entry name" value="DUF1254"/>
    <property type="match status" value="1"/>
</dbReference>
<feature type="domain" description="DUF1254" evidence="3">
    <location>
        <begin position="89"/>
        <end position="220"/>
    </location>
</feature>
<evidence type="ECO:0000256" key="1">
    <source>
        <dbReference type="SAM" id="SignalP"/>
    </source>
</evidence>
<protein>
    <submittedName>
        <fullName evidence="4">DUF1254 domain-containing protein</fullName>
    </submittedName>
</protein>
<dbReference type="Pfam" id="PF06742">
    <property type="entry name" value="DUF1214"/>
    <property type="match status" value="1"/>
</dbReference>
<organism evidence="4 5">
    <name type="scientific">Lysobacter panacisoli</name>
    <dbReference type="NCBI Taxonomy" id="1255263"/>
    <lineage>
        <taxon>Bacteria</taxon>
        <taxon>Pseudomonadati</taxon>
        <taxon>Pseudomonadota</taxon>
        <taxon>Gammaproteobacteria</taxon>
        <taxon>Lysobacterales</taxon>
        <taxon>Lysobacteraceae</taxon>
        <taxon>Lysobacter</taxon>
    </lineage>
</organism>
<dbReference type="PROSITE" id="PS51257">
    <property type="entry name" value="PROKAR_LIPOPROTEIN"/>
    <property type="match status" value="1"/>
</dbReference>
<dbReference type="InterPro" id="IPR037049">
    <property type="entry name" value="DUF1214_C_sf"/>
</dbReference>
<feature type="chain" id="PRO_5045471810" evidence="1">
    <location>
        <begin position="31"/>
        <end position="491"/>
    </location>
</feature>
<feature type="domain" description="DUF1214" evidence="2">
    <location>
        <begin position="359"/>
        <end position="470"/>
    </location>
</feature>
<dbReference type="PANTHER" id="PTHR36509">
    <property type="entry name" value="BLL3101 PROTEIN"/>
    <property type="match status" value="1"/>
</dbReference>
<dbReference type="InterPro" id="IPR010621">
    <property type="entry name" value="DUF1214"/>
</dbReference>
<keyword evidence="1" id="KW-0732">Signal</keyword>
<dbReference type="Gene3D" id="2.60.40.1610">
    <property type="entry name" value="Domain of unknown function DUF1254"/>
    <property type="match status" value="1"/>
</dbReference>
<feature type="signal peptide" evidence="1">
    <location>
        <begin position="1"/>
        <end position="30"/>
    </location>
</feature>
<evidence type="ECO:0000313" key="4">
    <source>
        <dbReference type="EMBL" id="GAA5077230.1"/>
    </source>
</evidence>
<dbReference type="Gene3D" id="2.60.120.600">
    <property type="entry name" value="Domain of unknown function DUF1214, C-terminal domain"/>
    <property type="match status" value="1"/>
</dbReference>
<dbReference type="InterPro" id="IPR010679">
    <property type="entry name" value="DUF1254"/>
</dbReference>
<gene>
    <name evidence="4" type="ORF">GCM10025759_22920</name>
</gene>
<reference evidence="5" key="1">
    <citation type="journal article" date="2019" name="Int. J. Syst. Evol. Microbiol.">
        <title>The Global Catalogue of Microorganisms (GCM) 10K type strain sequencing project: providing services to taxonomists for standard genome sequencing and annotation.</title>
        <authorList>
            <consortium name="The Broad Institute Genomics Platform"/>
            <consortium name="The Broad Institute Genome Sequencing Center for Infectious Disease"/>
            <person name="Wu L."/>
            <person name="Ma J."/>
        </authorList>
    </citation>
    <scope>NUCLEOTIDE SEQUENCE [LARGE SCALE GENOMIC DNA]</scope>
    <source>
        <strain evidence="5">JCM 19212</strain>
    </source>
</reference>
<dbReference type="SUPFAM" id="SSF160935">
    <property type="entry name" value="VPA0735-like"/>
    <property type="match status" value="1"/>
</dbReference>
<dbReference type="PANTHER" id="PTHR36509:SF2">
    <property type="entry name" value="BLL3101 PROTEIN"/>
    <property type="match status" value="1"/>
</dbReference>